<feature type="active site" evidence="1">
    <location>
        <position position="187"/>
    </location>
</feature>
<dbReference type="Gene3D" id="1.10.8.350">
    <property type="entry name" value="Bacterial muramidase"/>
    <property type="match status" value="1"/>
</dbReference>
<dbReference type="PROSITE" id="PS51257">
    <property type="entry name" value="PROKAR_LIPOPROTEIN"/>
    <property type="match status" value="1"/>
</dbReference>
<dbReference type="AlphaFoldDB" id="A0A1W6YY00"/>
<evidence type="ECO:0000256" key="3">
    <source>
        <dbReference type="SAM" id="SignalP"/>
    </source>
</evidence>
<keyword evidence="6" id="KW-1185">Reference proteome</keyword>
<dbReference type="Gene3D" id="1.10.530.10">
    <property type="match status" value="1"/>
</dbReference>
<dbReference type="SUPFAM" id="SSF53955">
    <property type="entry name" value="Lysozyme-like"/>
    <property type="match status" value="1"/>
</dbReference>
<gene>
    <name evidence="5" type="ORF">CAL13_06950</name>
</gene>
<dbReference type="GO" id="GO:0008933">
    <property type="term" value="F:peptidoglycan lytic transglycosylase activity"/>
    <property type="evidence" value="ECO:0007669"/>
    <property type="project" value="TreeGrafter"/>
</dbReference>
<dbReference type="PANTHER" id="PTHR30163:SF9">
    <property type="entry name" value="MEMBRANE-BOUND LYTIC MUREIN TRANSGLYCOSYLASE B"/>
    <property type="match status" value="1"/>
</dbReference>
<evidence type="ECO:0000313" key="6">
    <source>
        <dbReference type="Proteomes" id="UP000194139"/>
    </source>
</evidence>
<dbReference type="InterPro" id="IPR031304">
    <property type="entry name" value="SLT_2"/>
</dbReference>
<feature type="signal peptide" evidence="3">
    <location>
        <begin position="1"/>
        <end position="25"/>
    </location>
</feature>
<dbReference type="CDD" id="cd13399">
    <property type="entry name" value="Slt35-like"/>
    <property type="match status" value="1"/>
</dbReference>
<evidence type="ECO:0000256" key="1">
    <source>
        <dbReference type="PIRSR" id="PIRSR611757-1"/>
    </source>
</evidence>
<evidence type="ECO:0000256" key="2">
    <source>
        <dbReference type="SAM" id="MobiDB-lite"/>
    </source>
</evidence>
<reference evidence="5 6" key="1">
    <citation type="submission" date="2017-05" db="EMBL/GenBank/DDBJ databases">
        <title>Complete and WGS of Bordetella genogroups.</title>
        <authorList>
            <person name="Spilker T."/>
            <person name="LiPuma J."/>
        </authorList>
    </citation>
    <scope>NUCLEOTIDE SEQUENCE [LARGE SCALE GENOMIC DNA]</scope>
    <source>
        <strain evidence="5 6">AU17164</strain>
    </source>
</reference>
<proteinExistence type="predicted"/>
<dbReference type="InterPro" id="IPR023346">
    <property type="entry name" value="Lysozyme-like_dom_sf"/>
</dbReference>
<feature type="domain" description="Transglycosylase SLT" evidence="4">
    <location>
        <begin position="89"/>
        <end position="394"/>
    </location>
</feature>
<dbReference type="EMBL" id="CP021109">
    <property type="protein sequence ID" value="ARP85970.1"/>
    <property type="molecule type" value="Genomic_DNA"/>
</dbReference>
<dbReference type="Proteomes" id="UP000194139">
    <property type="component" value="Chromosome"/>
</dbReference>
<sequence>MFTCRRLLQLGIMAALLAGCSTAQHSPGASALAAGPNAPAPSVPDASVPRIRIGPPPDQGAASTIGSEGDAAAADEQRSAVTTPDGRMRPDVQAFIQQLATERGLPASQLSGALADARFSPTVARLIAPAPGRKISRSWLTYRSRVVEPKRIGWGMAFWQENADTLELAQQRYGVPASIIVAIIGVETLYGRNMGSFRVLDALSTLAFDYPDPNKPERAQMFQGQLADFLTLVLQGKLSLQTLGSYAGAIGMPQFMPGSIMRYAVDGDADGHIDLANSPRDAILSVGNFLMQHGWERGRPIFAPVALPADAARLVDGGLAPTRTWPQLQAAGATAIPSPMATGDVSWQSGMLGVIDLPEESAGTAEYRTATVNFFAVTQYNRSYFYAASVADLAAAIQARMRAVAARPAQLNTPVER</sequence>
<dbReference type="Pfam" id="PF13406">
    <property type="entry name" value="SLT_2"/>
    <property type="match status" value="1"/>
</dbReference>
<dbReference type="GO" id="GO:0009253">
    <property type="term" value="P:peptidoglycan catabolic process"/>
    <property type="evidence" value="ECO:0007669"/>
    <property type="project" value="TreeGrafter"/>
</dbReference>
<organism evidence="5 6">
    <name type="scientific">Bordetella genomosp. 9</name>
    <dbReference type="NCBI Taxonomy" id="1416803"/>
    <lineage>
        <taxon>Bacteria</taxon>
        <taxon>Pseudomonadati</taxon>
        <taxon>Pseudomonadota</taxon>
        <taxon>Betaproteobacteria</taxon>
        <taxon>Burkholderiales</taxon>
        <taxon>Alcaligenaceae</taxon>
        <taxon>Bordetella</taxon>
    </lineage>
</organism>
<feature type="chain" id="PRO_5012845818" evidence="3">
    <location>
        <begin position="26"/>
        <end position="417"/>
    </location>
</feature>
<feature type="region of interest" description="Disordered" evidence="2">
    <location>
        <begin position="27"/>
        <end position="87"/>
    </location>
</feature>
<name>A0A1W6YY00_9BORD</name>
<dbReference type="InterPro" id="IPR011757">
    <property type="entry name" value="Lytic_transglycosylase_MltB"/>
</dbReference>
<dbReference type="PANTHER" id="PTHR30163">
    <property type="entry name" value="MEMBRANE-BOUND LYTIC MUREIN TRANSGLYCOSYLASE B"/>
    <property type="match status" value="1"/>
</dbReference>
<keyword evidence="3" id="KW-0732">Signal</keyword>
<dbReference type="OrthoDB" id="9772911at2"/>
<dbReference type="InterPro" id="IPR043426">
    <property type="entry name" value="MltB-like"/>
</dbReference>
<evidence type="ECO:0000259" key="4">
    <source>
        <dbReference type="Pfam" id="PF13406"/>
    </source>
</evidence>
<feature type="compositionally biased region" description="Low complexity" evidence="2">
    <location>
        <begin position="27"/>
        <end position="37"/>
    </location>
</feature>
<protein>
    <submittedName>
        <fullName evidence="5">Lytic murein transglycosylase B</fullName>
    </submittedName>
</protein>
<dbReference type="NCBIfam" id="TIGR02282">
    <property type="entry name" value="MltB"/>
    <property type="match status" value="1"/>
</dbReference>
<evidence type="ECO:0000313" key="5">
    <source>
        <dbReference type="EMBL" id="ARP85970.1"/>
    </source>
</evidence>
<accession>A0A1W6YY00</accession>